<evidence type="ECO:0000313" key="12">
    <source>
        <dbReference type="Proteomes" id="UP000694569"/>
    </source>
</evidence>
<dbReference type="PANTHER" id="PTHR47980">
    <property type="entry name" value="LD44762P"/>
    <property type="match status" value="1"/>
</dbReference>
<evidence type="ECO:0000256" key="10">
    <source>
        <dbReference type="ARBA" id="ARBA00047660"/>
    </source>
</evidence>
<dbReference type="EC" id="3.6.5.2" evidence="4"/>
<keyword evidence="9" id="KW-0636">Prenylation</keyword>
<dbReference type="PROSITE" id="PS51420">
    <property type="entry name" value="RHO"/>
    <property type="match status" value="1"/>
</dbReference>
<dbReference type="GO" id="GO:0012505">
    <property type="term" value="C:endomembrane system"/>
    <property type="evidence" value="ECO:0007669"/>
    <property type="project" value="UniProtKB-SubCell"/>
</dbReference>
<dbReference type="SUPFAM" id="SSF52540">
    <property type="entry name" value="P-loop containing nucleoside triphosphate hydrolases"/>
    <property type="match status" value="1"/>
</dbReference>
<dbReference type="SMART" id="SM00173">
    <property type="entry name" value="RAS"/>
    <property type="match status" value="1"/>
</dbReference>
<accession>A0A8C5QJY0</accession>
<reference evidence="11" key="2">
    <citation type="submission" date="2025-09" db="UniProtKB">
        <authorList>
            <consortium name="Ensembl"/>
        </authorList>
    </citation>
    <scope>IDENTIFICATION</scope>
</reference>
<dbReference type="InterPro" id="IPR005225">
    <property type="entry name" value="Small_GTP-bd"/>
</dbReference>
<dbReference type="Proteomes" id="UP000694569">
    <property type="component" value="Unplaced"/>
</dbReference>
<comment type="catalytic activity">
    <reaction evidence="10">
        <text>GTP + H2O = GDP + phosphate + H(+)</text>
        <dbReference type="Rhea" id="RHEA:19669"/>
        <dbReference type="ChEBI" id="CHEBI:15377"/>
        <dbReference type="ChEBI" id="CHEBI:15378"/>
        <dbReference type="ChEBI" id="CHEBI:37565"/>
        <dbReference type="ChEBI" id="CHEBI:43474"/>
        <dbReference type="ChEBI" id="CHEBI:58189"/>
        <dbReference type="EC" id="3.6.5.2"/>
    </reaction>
    <physiologicalReaction direction="left-to-right" evidence="10">
        <dbReference type="Rhea" id="RHEA:19670"/>
    </physiologicalReaction>
</comment>
<dbReference type="InterPro" id="IPR027417">
    <property type="entry name" value="P-loop_NTPase"/>
</dbReference>
<evidence type="ECO:0000256" key="6">
    <source>
        <dbReference type="ARBA" id="ARBA00023134"/>
    </source>
</evidence>
<keyword evidence="6" id="KW-0342">GTP-binding</keyword>
<dbReference type="OrthoDB" id="9989112at2759"/>
<dbReference type="InterPro" id="IPR050305">
    <property type="entry name" value="Small_GTPase_Rab"/>
</dbReference>
<dbReference type="SMART" id="SM00176">
    <property type="entry name" value="RAN"/>
    <property type="match status" value="1"/>
</dbReference>
<organism evidence="11 12">
    <name type="scientific">Leptobrachium leishanense</name>
    <name type="common">Leishan spiny toad</name>
    <dbReference type="NCBI Taxonomy" id="445787"/>
    <lineage>
        <taxon>Eukaryota</taxon>
        <taxon>Metazoa</taxon>
        <taxon>Chordata</taxon>
        <taxon>Craniata</taxon>
        <taxon>Vertebrata</taxon>
        <taxon>Euteleostomi</taxon>
        <taxon>Amphibia</taxon>
        <taxon>Batrachia</taxon>
        <taxon>Anura</taxon>
        <taxon>Pelobatoidea</taxon>
        <taxon>Megophryidae</taxon>
        <taxon>Leptobrachium</taxon>
    </lineage>
</organism>
<reference evidence="11" key="1">
    <citation type="submission" date="2025-08" db="UniProtKB">
        <authorList>
            <consortium name="Ensembl"/>
        </authorList>
    </citation>
    <scope>IDENTIFICATION</scope>
</reference>
<keyword evidence="8" id="KW-0449">Lipoprotein</keyword>
<dbReference type="FunFam" id="3.40.50.300:FF:000586">
    <property type="entry name" value="Rab family GTPase"/>
    <property type="match status" value="1"/>
</dbReference>
<dbReference type="InterPro" id="IPR001806">
    <property type="entry name" value="Small_GTPase"/>
</dbReference>
<dbReference type="GeneTree" id="ENSGT00940000166646"/>
<dbReference type="GO" id="GO:0003925">
    <property type="term" value="F:G protein activity"/>
    <property type="evidence" value="ECO:0007669"/>
    <property type="project" value="UniProtKB-EC"/>
</dbReference>
<evidence type="ECO:0000256" key="3">
    <source>
        <dbReference type="ARBA" id="ARBA00006270"/>
    </source>
</evidence>
<evidence type="ECO:0000256" key="2">
    <source>
        <dbReference type="ARBA" id="ARBA00004635"/>
    </source>
</evidence>
<dbReference type="PROSITE" id="PS51419">
    <property type="entry name" value="RAB"/>
    <property type="match status" value="1"/>
</dbReference>
<protein>
    <recommendedName>
        <fullName evidence="4">small monomeric GTPase</fullName>
        <ecNumber evidence="4">3.6.5.2</ecNumber>
    </recommendedName>
</protein>
<keyword evidence="5" id="KW-0547">Nucleotide-binding</keyword>
<keyword evidence="7" id="KW-0472">Membrane</keyword>
<dbReference type="NCBIfam" id="TIGR00231">
    <property type="entry name" value="small_GTP"/>
    <property type="match status" value="1"/>
</dbReference>
<evidence type="ECO:0000313" key="11">
    <source>
        <dbReference type="Ensembl" id="ENSLLEP00000038347.1"/>
    </source>
</evidence>
<evidence type="ECO:0000256" key="7">
    <source>
        <dbReference type="ARBA" id="ARBA00023136"/>
    </source>
</evidence>
<evidence type="ECO:0000256" key="1">
    <source>
        <dbReference type="ARBA" id="ARBA00004308"/>
    </source>
</evidence>
<evidence type="ECO:0000256" key="4">
    <source>
        <dbReference type="ARBA" id="ARBA00011984"/>
    </source>
</evidence>
<evidence type="ECO:0000256" key="9">
    <source>
        <dbReference type="ARBA" id="ARBA00023289"/>
    </source>
</evidence>
<proteinExistence type="inferred from homology"/>
<name>A0A8C5QJY0_9ANUR</name>
<dbReference type="Pfam" id="PF00071">
    <property type="entry name" value="Ras"/>
    <property type="match status" value="1"/>
</dbReference>
<dbReference type="PROSITE" id="PS51421">
    <property type="entry name" value="RAS"/>
    <property type="match status" value="1"/>
</dbReference>
<sequence>MALPASLTVKLVMAGDSSVGKTCILTRYTDNCLPSYMSTVGIDFKTKAVEIDDTTLKLQIWDTAGQERFHTLSVSYFRGAQGFVLVYDITNTVSFENIALWMKDIKTKSGEDVEVVLLGNKCDKEDERQVSKERGEKLAWECGIPFFETSAKDNINIDKAFLILSEAIYSKEQILKVVEQNNVNTWERGDLSLLISCWTAISL</sequence>
<evidence type="ECO:0000256" key="5">
    <source>
        <dbReference type="ARBA" id="ARBA00022741"/>
    </source>
</evidence>
<comment type="similarity">
    <text evidence="3">Belongs to the small GTPase superfamily. Rab family.</text>
</comment>
<dbReference type="CDD" id="cd00154">
    <property type="entry name" value="Rab"/>
    <property type="match status" value="1"/>
</dbReference>
<dbReference type="Ensembl" id="ENSLLET00000039859.1">
    <property type="protein sequence ID" value="ENSLLEP00000038347.1"/>
    <property type="gene ID" value="ENSLLEG00000024284.1"/>
</dbReference>
<dbReference type="SMART" id="SM00175">
    <property type="entry name" value="RAB"/>
    <property type="match status" value="1"/>
</dbReference>
<dbReference type="GO" id="GO:0005525">
    <property type="term" value="F:GTP binding"/>
    <property type="evidence" value="ECO:0007669"/>
    <property type="project" value="UniProtKB-KW"/>
</dbReference>
<dbReference type="SMART" id="SM00174">
    <property type="entry name" value="RHO"/>
    <property type="match status" value="1"/>
</dbReference>
<dbReference type="GO" id="GO:0016020">
    <property type="term" value="C:membrane"/>
    <property type="evidence" value="ECO:0007669"/>
    <property type="project" value="UniProtKB-SubCell"/>
</dbReference>
<dbReference type="AlphaFoldDB" id="A0A8C5QJY0"/>
<dbReference type="PRINTS" id="PR00449">
    <property type="entry name" value="RASTRNSFRMNG"/>
</dbReference>
<evidence type="ECO:0000256" key="8">
    <source>
        <dbReference type="ARBA" id="ARBA00023288"/>
    </source>
</evidence>
<dbReference type="Gene3D" id="3.40.50.300">
    <property type="entry name" value="P-loop containing nucleotide triphosphate hydrolases"/>
    <property type="match status" value="1"/>
</dbReference>
<keyword evidence="12" id="KW-1185">Reference proteome</keyword>
<comment type="subcellular location">
    <subcellularLocation>
        <location evidence="1">Endomembrane system</location>
    </subcellularLocation>
    <subcellularLocation>
        <location evidence="2">Membrane</location>
        <topology evidence="2">Lipid-anchor</topology>
    </subcellularLocation>
</comment>